<dbReference type="GO" id="GO:0005840">
    <property type="term" value="C:ribosome"/>
    <property type="evidence" value="ECO:0007669"/>
    <property type="project" value="UniProtKB-KW"/>
</dbReference>
<dbReference type="Pfam" id="PF01281">
    <property type="entry name" value="Ribosomal_L9_N"/>
    <property type="match status" value="1"/>
</dbReference>
<dbReference type="Gene3D" id="3.10.430.100">
    <property type="entry name" value="Ribosomal protein L9, C-terminal domain"/>
    <property type="match status" value="1"/>
</dbReference>
<keyword evidence="2 7" id="KW-0699">rRNA-binding</keyword>
<evidence type="ECO:0000256" key="5">
    <source>
        <dbReference type="ARBA" id="ARBA00023274"/>
    </source>
</evidence>
<evidence type="ECO:0000256" key="2">
    <source>
        <dbReference type="ARBA" id="ARBA00022730"/>
    </source>
</evidence>
<dbReference type="NCBIfam" id="TIGR00158">
    <property type="entry name" value="L9"/>
    <property type="match status" value="1"/>
</dbReference>
<comment type="function">
    <text evidence="7">Binds to the 23S rRNA.</text>
</comment>
<keyword evidence="8" id="KW-0175">Coiled coil</keyword>
<dbReference type="GO" id="GO:0019843">
    <property type="term" value="F:rRNA binding"/>
    <property type="evidence" value="ECO:0007669"/>
    <property type="project" value="UniProtKB-UniRule"/>
</dbReference>
<gene>
    <name evidence="7" type="primary">rplI</name>
    <name evidence="11" type="ORF">G3N55_01035</name>
</gene>
<dbReference type="RefSeq" id="WP_163297596.1">
    <property type="nucleotide sequence ID" value="NZ_JAAGRR010000004.1"/>
</dbReference>
<keyword evidence="5 7" id="KW-0687">Ribonucleoprotein</keyword>
<evidence type="ECO:0000256" key="7">
    <source>
        <dbReference type="HAMAP-Rule" id="MF_00503"/>
    </source>
</evidence>
<dbReference type="InterPro" id="IPR000244">
    <property type="entry name" value="Ribosomal_bL9"/>
</dbReference>
<name>A0A6N9TPR3_DISTH</name>
<dbReference type="SUPFAM" id="SSF55658">
    <property type="entry name" value="L9 N-domain-like"/>
    <property type="match status" value="1"/>
</dbReference>
<sequence length="149" mass="16627">MEVILTESIDSLGMAGEVVRVADGYARNYLLPRRKALVADKRNLAQFERQREKILARAARQKEELQALAGQLERMTLTIAKKVGEEDRLYGSVTAMDISEAIEAQGYTVDRRKILLEEPIKQLGTYEVPVKLGPEVSATLKVEVVAQEA</sequence>
<evidence type="ECO:0000256" key="3">
    <source>
        <dbReference type="ARBA" id="ARBA00022884"/>
    </source>
</evidence>
<dbReference type="GO" id="GO:0006412">
    <property type="term" value="P:translation"/>
    <property type="evidence" value="ECO:0007669"/>
    <property type="project" value="UniProtKB-UniRule"/>
</dbReference>
<keyword evidence="3 7" id="KW-0694">RNA-binding</keyword>
<dbReference type="GO" id="GO:1990904">
    <property type="term" value="C:ribonucleoprotein complex"/>
    <property type="evidence" value="ECO:0007669"/>
    <property type="project" value="UniProtKB-KW"/>
</dbReference>
<keyword evidence="12" id="KW-1185">Reference proteome</keyword>
<evidence type="ECO:0000256" key="8">
    <source>
        <dbReference type="SAM" id="Coils"/>
    </source>
</evidence>
<dbReference type="AlphaFoldDB" id="A0A6N9TPR3"/>
<protein>
    <recommendedName>
        <fullName evidence="6 7">Large ribosomal subunit protein bL9</fullName>
    </recommendedName>
</protein>
<dbReference type="InterPro" id="IPR020069">
    <property type="entry name" value="Ribosomal_bL9_C"/>
</dbReference>
<dbReference type="EMBL" id="JAAGRR010000004">
    <property type="protein sequence ID" value="NDY41437.1"/>
    <property type="molecule type" value="Genomic_DNA"/>
</dbReference>
<evidence type="ECO:0000259" key="10">
    <source>
        <dbReference type="Pfam" id="PF03948"/>
    </source>
</evidence>
<organism evidence="11 12">
    <name type="scientific">Dissulfurirhabdus thermomarina</name>
    <dbReference type="NCBI Taxonomy" id="1765737"/>
    <lineage>
        <taxon>Bacteria</taxon>
        <taxon>Deltaproteobacteria</taxon>
        <taxon>Dissulfurirhabdaceae</taxon>
        <taxon>Dissulfurirhabdus</taxon>
    </lineage>
</organism>
<evidence type="ECO:0000313" key="12">
    <source>
        <dbReference type="Proteomes" id="UP000469346"/>
    </source>
</evidence>
<feature type="coiled-coil region" evidence="8">
    <location>
        <begin position="44"/>
        <end position="78"/>
    </location>
</feature>
<dbReference type="FunFam" id="3.10.430.100:FF:000006">
    <property type="entry name" value="50S ribosomal protein L9"/>
    <property type="match status" value="1"/>
</dbReference>
<feature type="domain" description="Large ribosomal subunit protein bL9 C-terminal" evidence="10">
    <location>
        <begin position="64"/>
        <end position="146"/>
    </location>
</feature>
<dbReference type="InterPro" id="IPR036791">
    <property type="entry name" value="Ribosomal_bL9_C_sf"/>
</dbReference>
<dbReference type="SUPFAM" id="SSF55653">
    <property type="entry name" value="Ribosomal protein L9 C-domain"/>
    <property type="match status" value="1"/>
</dbReference>
<dbReference type="GO" id="GO:0003735">
    <property type="term" value="F:structural constituent of ribosome"/>
    <property type="evidence" value="ECO:0007669"/>
    <property type="project" value="InterPro"/>
</dbReference>
<evidence type="ECO:0000259" key="9">
    <source>
        <dbReference type="Pfam" id="PF01281"/>
    </source>
</evidence>
<dbReference type="HAMAP" id="MF_00503">
    <property type="entry name" value="Ribosomal_bL9"/>
    <property type="match status" value="1"/>
</dbReference>
<dbReference type="Pfam" id="PF03948">
    <property type="entry name" value="Ribosomal_L9_C"/>
    <property type="match status" value="1"/>
</dbReference>
<dbReference type="PANTHER" id="PTHR21368">
    <property type="entry name" value="50S RIBOSOMAL PROTEIN L9"/>
    <property type="match status" value="1"/>
</dbReference>
<comment type="similarity">
    <text evidence="1 7">Belongs to the bacterial ribosomal protein bL9 family.</text>
</comment>
<evidence type="ECO:0000256" key="1">
    <source>
        <dbReference type="ARBA" id="ARBA00010605"/>
    </source>
</evidence>
<evidence type="ECO:0000313" key="11">
    <source>
        <dbReference type="EMBL" id="NDY41437.1"/>
    </source>
</evidence>
<dbReference type="Proteomes" id="UP000469346">
    <property type="component" value="Unassembled WGS sequence"/>
</dbReference>
<evidence type="ECO:0000256" key="6">
    <source>
        <dbReference type="ARBA" id="ARBA00035292"/>
    </source>
</evidence>
<dbReference type="Gene3D" id="3.40.5.10">
    <property type="entry name" value="Ribosomal protein L9, N-terminal domain"/>
    <property type="match status" value="1"/>
</dbReference>
<feature type="domain" description="Ribosomal protein L9" evidence="9">
    <location>
        <begin position="1"/>
        <end position="47"/>
    </location>
</feature>
<dbReference type="InterPro" id="IPR020070">
    <property type="entry name" value="Ribosomal_bL9_N"/>
</dbReference>
<comment type="caution">
    <text evidence="11">The sequence shown here is derived from an EMBL/GenBank/DDBJ whole genome shotgun (WGS) entry which is preliminary data.</text>
</comment>
<dbReference type="InterPro" id="IPR036935">
    <property type="entry name" value="Ribosomal_bL9_N_sf"/>
</dbReference>
<keyword evidence="4 7" id="KW-0689">Ribosomal protein</keyword>
<evidence type="ECO:0000256" key="4">
    <source>
        <dbReference type="ARBA" id="ARBA00022980"/>
    </source>
</evidence>
<dbReference type="InterPro" id="IPR009027">
    <property type="entry name" value="Ribosomal_bL9/RNase_H1_N"/>
</dbReference>
<reference evidence="11 12" key="1">
    <citation type="submission" date="2020-02" db="EMBL/GenBank/DDBJ databases">
        <title>Comparative genomics of sulfur disproportionating microorganisms.</title>
        <authorList>
            <person name="Ward L.M."/>
            <person name="Bertran E."/>
            <person name="Johnston D.T."/>
        </authorList>
    </citation>
    <scope>NUCLEOTIDE SEQUENCE [LARGE SCALE GENOMIC DNA]</scope>
    <source>
        <strain evidence="11 12">DSM 100025</strain>
    </source>
</reference>
<proteinExistence type="inferred from homology"/>
<accession>A0A6N9TPR3</accession>
<dbReference type="InterPro" id="IPR020594">
    <property type="entry name" value="Ribosomal_bL9_bac/chp"/>
</dbReference>